<keyword evidence="4 5" id="KW-0418">Kinase</keyword>
<comment type="catalytic activity">
    <reaction evidence="5">
        <text>N(tele)-phospho-L-histidyl/L-threonyl-[pyruvate, phosphate dikinase] + ADP = N(tele)-phospho-L-histidyl/O-phospho-L-threonyl-[pyruvate, phosphate dikinase] + AMP + H(+)</text>
        <dbReference type="Rhea" id="RHEA:43692"/>
        <dbReference type="Rhea" id="RHEA-COMP:10650"/>
        <dbReference type="Rhea" id="RHEA-COMP:10651"/>
        <dbReference type="ChEBI" id="CHEBI:15378"/>
        <dbReference type="ChEBI" id="CHEBI:30013"/>
        <dbReference type="ChEBI" id="CHEBI:61977"/>
        <dbReference type="ChEBI" id="CHEBI:83586"/>
        <dbReference type="ChEBI" id="CHEBI:456215"/>
        <dbReference type="ChEBI" id="CHEBI:456216"/>
        <dbReference type="EC" id="2.7.11.32"/>
    </reaction>
</comment>
<keyword evidence="3 5" id="KW-0547">Nucleotide-binding</keyword>
<keyword evidence="2 5" id="KW-0808">Transferase</keyword>
<evidence type="ECO:0000256" key="3">
    <source>
        <dbReference type="ARBA" id="ARBA00022741"/>
    </source>
</evidence>
<dbReference type="PANTHER" id="PTHR31756">
    <property type="entry name" value="PYRUVATE, PHOSPHATE DIKINASE REGULATORY PROTEIN 1, CHLOROPLASTIC"/>
    <property type="match status" value="1"/>
</dbReference>
<dbReference type="InterPro" id="IPR005177">
    <property type="entry name" value="Kinase-pyrophosphorylase"/>
</dbReference>
<comment type="caution">
    <text evidence="6">The sequence shown here is derived from an EMBL/GenBank/DDBJ whole genome shotgun (WGS) entry which is preliminary data.</text>
</comment>
<dbReference type="GO" id="GO:0016776">
    <property type="term" value="F:phosphotransferase activity, phosphate group as acceptor"/>
    <property type="evidence" value="ECO:0007669"/>
    <property type="project" value="UniProtKB-UniRule"/>
</dbReference>
<keyword evidence="1 5" id="KW-0723">Serine/threonine-protein kinase</keyword>
<dbReference type="Proteomes" id="UP000321638">
    <property type="component" value="Unassembled WGS sequence"/>
</dbReference>
<dbReference type="AlphaFoldDB" id="A0A5C8PMX6"/>
<evidence type="ECO:0000313" key="7">
    <source>
        <dbReference type="Proteomes" id="UP000321638"/>
    </source>
</evidence>
<protein>
    <recommendedName>
        <fullName evidence="5">Putative pyruvate, phosphate dikinase regulatory protein</fullName>
        <shortName evidence="5">PPDK regulatory protein</shortName>
        <ecNumber evidence="5">2.7.11.32</ecNumber>
        <ecNumber evidence="5">2.7.4.27</ecNumber>
    </recommendedName>
</protein>
<evidence type="ECO:0000256" key="4">
    <source>
        <dbReference type="ARBA" id="ARBA00022777"/>
    </source>
</evidence>
<keyword evidence="7" id="KW-1185">Reference proteome</keyword>
<dbReference type="EC" id="2.7.11.32" evidence="5"/>
<comment type="function">
    <text evidence="5">Bifunctional serine/threonine kinase and phosphorylase involved in the regulation of the pyruvate, phosphate dikinase (PPDK) by catalyzing its phosphorylation/dephosphorylation.</text>
</comment>
<organism evidence="6 7">
    <name type="scientific">Vineibacter terrae</name>
    <dbReference type="NCBI Taxonomy" id="2586908"/>
    <lineage>
        <taxon>Bacteria</taxon>
        <taxon>Pseudomonadati</taxon>
        <taxon>Pseudomonadota</taxon>
        <taxon>Alphaproteobacteria</taxon>
        <taxon>Hyphomicrobiales</taxon>
        <taxon>Vineibacter</taxon>
    </lineage>
</organism>
<dbReference type="GO" id="GO:0043531">
    <property type="term" value="F:ADP binding"/>
    <property type="evidence" value="ECO:0007669"/>
    <property type="project" value="UniProtKB-UniRule"/>
</dbReference>
<evidence type="ECO:0000256" key="5">
    <source>
        <dbReference type="HAMAP-Rule" id="MF_00921"/>
    </source>
</evidence>
<dbReference type="EC" id="2.7.4.27" evidence="5"/>
<proteinExistence type="inferred from homology"/>
<reference evidence="6 7" key="1">
    <citation type="submission" date="2019-06" db="EMBL/GenBank/DDBJ databases">
        <title>New taxonomy in bacterial strain CC-CFT640, isolated from vineyard.</title>
        <authorList>
            <person name="Lin S.-Y."/>
            <person name="Tsai C.-F."/>
            <person name="Young C.-C."/>
        </authorList>
    </citation>
    <scope>NUCLEOTIDE SEQUENCE [LARGE SCALE GENOMIC DNA]</scope>
    <source>
        <strain evidence="6 7">CC-CFT640</strain>
    </source>
</reference>
<sequence length="283" mass="32069">MPVRARNFHLHLVSDSTGETVTSVARACLVQFEGVFATEHVWSLIRTPAQIDKVADAIEVNRGPVLYTLVDHELRDRLREHCRRLGLPCVGILDQVMSTLGVHFHSKTAMWPGRQHALDDEYFGRIDAMHYTLAHDDGQSTHDLDDADVILVGPSRTSKTPTCVYLANRGIKAANVPLVPKVPPPEELDAVQRPLIVGLVTDPERLVQIRRNRLHLLQQETETDYTDLEHVQEEMQNARRLYARNRWPSIDVTRRSIEETAAAILQMLDRRREAAGSVRMETA</sequence>
<name>A0A5C8PMX6_9HYPH</name>
<evidence type="ECO:0000256" key="2">
    <source>
        <dbReference type="ARBA" id="ARBA00022679"/>
    </source>
</evidence>
<comment type="similarity">
    <text evidence="5">Belongs to the pyruvate, phosphate/water dikinase regulatory protein family. PDRP subfamily.</text>
</comment>
<gene>
    <name evidence="6" type="ORF">FHP25_12450</name>
</gene>
<dbReference type="RefSeq" id="WP_147847269.1">
    <property type="nucleotide sequence ID" value="NZ_VDUZ01000012.1"/>
</dbReference>
<evidence type="ECO:0000313" key="6">
    <source>
        <dbReference type="EMBL" id="TXL75908.1"/>
    </source>
</evidence>
<dbReference type="NCBIfam" id="NF003742">
    <property type="entry name" value="PRK05339.1"/>
    <property type="match status" value="1"/>
</dbReference>
<dbReference type="GO" id="GO:0004674">
    <property type="term" value="F:protein serine/threonine kinase activity"/>
    <property type="evidence" value="ECO:0007669"/>
    <property type="project" value="UniProtKB-UniRule"/>
</dbReference>
<comment type="catalytic activity">
    <reaction evidence="5">
        <text>N(tele)-phospho-L-histidyl/O-phospho-L-threonyl-[pyruvate, phosphate dikinase] + phosphate + H(+) = N(tele)-phospho-L-histidyl/L-threonyl-[pyruvate, phosphate dikinase] + diphosphate</text>
        <dbReference type="Rhea" id="RHEA:43696"/>
        <dbReference type="Rhea" id="RHEA-COMP:10650"/>
        <dbReference type="Rhea" id="RHEA-COMP:10651"/>
        <dbReference type="ChEBI" id="CHEBI:15378"/>
        <dbReference type="ChEBI" id="CHEBI:30013"/>
        <dbReference type="ChEBI" id="CHEBI:33019"/>
        <dbReference type="ChEBI" id="CHEBI:43474"/>
        <dbReference type="ChEBI" id="CHEBI:61977"/>
        <dbReference type="ChEBI" id="CHEBI:83586"/>
        <dbReference type="EC" id="2.7.4.27"/>
    </reaction>
</comment>
<dbReference type="OrthoDB" id="9782201at2"/>
<dbReference type="Pfam" id="PF03618">
    <property type="entry name" value="Kinase-PPPase"/>
    <property type="match status" value="1"/>
</dbReference>
<evidence type="ECO:0000256" key="1">
    <source>
        <dbReference type="ARBA" id="ARBA00022527"/>
    </source>
</evidence>
<accession>A0A5C8PMX6</accession>
<dbReference type="HAMAP" id="MF_00921">
    <property type="entry name" value="PDRP"/>
    <property type="match status" value="1"/>
</dbReference>
<dbReference type="EMBL" id="VDUZ01000012">
    <property type="protein sequence ID" value="TXL75908.1"/>
    <property type="molecule type" value="Genomic_DNA"/>
</dbReference>
<dbReference type="InterPro" id="IPR026565">
    <property type="entry name" value="PPDK_reg"/>
</dbReference>
<dbReference type="GO" id="GO:0005524">
    <property type="term" value="F:ATP binding"/>
    <property type="evidence" value="ECO:0007669"/>
    <property type="project" value="InterPro"/>
</dbReference>
<dbReference type="PANTHER" id="PTHR31756:SF3">
    <property type="entry name" value="PYRUVATE, PHOSPHATE DIKINASE REGULATORY PROTEIN 1, CHLOROPLASTIC"/>
    <property type="match status" value="1"/>
</dbReference>
<feature type="binding site" evidence="5">
    <location>
        <begin position="153"/>
        <end position="160"/>
    </location>
    <ligand>
        <name>ADP</name>
        <dbReference type="ChEBI" id="CHEBI:456216"/>
    </ligand>
</feature>